<gene>
    <name evidence="1" type="ORF">VP01_168g1</name>
</gene>
<dbReference type="VEuPathDB" id="FungiDB:VP01_168g1"/>
<protein>
    <submittedName>
        <fullName evidence="1">Uncharacterized protein</fullName>
    </submittedName>
</protein>
<name>A0A0L6VGE6_9BASI</name>
<dbReference type="EMBL" id="LAVV01006492">
    <property type="protein sequence ID" value="KNZ59637.1"/>
    <property type="molecule type" value="Genomic_DNA"/>
</dbReference>
<reference evidence="1 2" key="1">
    <citation type="submission" date="2015-08" db="EMBL/GenBank/DDBJ databases">
        <title>Next Generation Sequencing and Analysis of the Genome of Puccinia sorghi L Schw, the Causal Agent of Maize Common Rust.</title>
        <authorList>
            <person name="Rochi L."/>
            <person name="Burguener G."/>
            <person name="Darino M."/>
            <person name="Turjanski A."/>
            <person name="Kreff E."/>
            <person name="Dieguez M.J."/>
            <person name="Sacco F."/>
        </authorList>
    </citation>
    <scope>NUCLEOTIDE SEQUENCE [LARGE SCALE GENOMIC DNA]</scope>
    <source>
        <strain evidence="1 2">RO10H11247</strain>
    </source>
</reference>
<proteinExistence type="predicted"/>
<sequence>MMNVDFFRTWDIFSITHLYQKSPGSCLRSPSRTEEPHLRVRLCDKNRPPPLYIDNIVQVEVGTVCDWASPENLWGHLCSACFSKFREERKVRLSSDADHIVPSGKVLCRIKALSPHLLAFSLLCILMSWNGVYTPLLTSHHGFSSSYMLSYLQSECLSLNDHGLLKFNTDHTNIHLPVGISTGPC</sequence>
<accession>A0A0L6VGE6</accession>
<evidence type="ECO:0000313" key="1">
    <source>
        <dbReference type="EMBL" id="KNZ59637.1"/>
    </source>
</evidence>
<dbReference type="Proteomes" id="UP000037035">
    <property type="component" value="Unassembled WGS sequence"/>
</dbReference>
<keyword evidence="2" id="KW-1185">Reference proteome</keyword>
<dbReference type="STRING" id="27349.A0A0L6VGE6"/>
<dbReference type="AlphaFoldDB" id="A0A0L6VGE6"/>
<evidence type="ECO:0000313" key="2">
    <source>
        <dbReference type="Proteomes" id="UP000037035"/>
    </source>
</evidence>
<organism evidence="1 2">
    <name type="scientific">Puccinia sorghi</name>
    <dbReference type="NCBI Taxonomy" id="27349"/>
    <lineage>
        <taxon>Eukaryota</taxon>
        <taxon>Fungi</taxon>
        <taxon>Dikarya</taxon>
        <taxon>Basidiomycota</taxon>
        <taxon>Pucciniomycotina</taxon>
        <taxon>Pucciniomycetes</taxon>
        <taxon>Pucciniales</taxon>
        <taxon>Pucciniaceae</taxon>
        <taxon>Puccinia</taxon>
    </lineage>
</organism>
<dbReference type="OrthoDB" id="68611at2759"/>
<comment type="caution">
    <text evidence="1">The sequence shown here is derived from an EMBL/GenBank/DDBJ whole genome shotgun (WGS) entry which is preliminary data.</text>
</comment>